<dbReference type="CDD" id="cd07302">
    <property type="entry name" value="CHD"/>
    <property type="match status" value="1"/>
</dbReference>
<dbReference type="Pfam" id="PF13181">
    <property type="entry name" value="TPR_8"/>
    <property type="match status" value="1"/>
</dbReference>
<organism evidence="3 4">
    <name type="scientific">Cribrihabitans marinus</name>
    <dbReference type="NCBI Taxonomy" id="1227549"/>
    <lineage>
        <taxon>Bacteria</taxon>
        <taxon>Pseudomonadati</taxon>
        <taxon>Pseudomonadota</taxon>
        <taxon>Alphaproteobacteria</taxon>
        <taxon>Rhodobacterales</taxon>
        <taxon>Paracoccaceae</taxon>
        <taxon>Cribrihabitans</taxon>
    </lineage>
</organism>
<dbReference type="PROSITE" id="PS50005">
    <property type="entry name" value="TPR"/>
    <property type="match status" value="1"/>
</dbReference>
<dbReference type="PANTHER" id="PTHR43081">
    <property type="entry name" value="ADENYLATE CYCLASE, TERMINAL-DIFFERENTIATION SPECIFIC-RELATED"/>
    <property type="match status" value="1"/>
</dbReference>
<reference evidence="3 4" key="1">
    <citation type="submission" date="2016-10" db="EMBL/GenBank/DDBJ databases">
        <authorList>
            <person name="de Groot N.N."/>
        </authorList>
    </citation>
    <scope>NUCLEOTIDE SEQUENCE [LARGE SCALE GENOMIC DNA]</scope>
    <source>
        <strain evidence="3 4">DSM 29340</strain>
    </source>
</reference>
<evidence type="ECO:0000313" key="4">
    <source>
        <dbReference type="Proteomes" id="UP000199379"/>
    </source>
</evidence>
<evidence type="ECO:0000259" key="2">
    <source>
        <dbReference type="PROSITE" id="PS50125"/>
    </source>
</evidence>
<keyword evidence="4" id="KW-1185">Reference proteome</keyword>
<keyword evidence="1" id="KW-0802">TPR repeat</keyword>
<dbReference type="InterPro" id="IPR019734">
    <property type="entry name" value="TPR_rpt"/>
</dbReference>
<dbReference type="SUPFAM" id="SSF48452">
    <property type="entry name" value="TPR-like"/>
    <property type="match status" value="1"/>
</dbReference>
<dbReference type="Gene3D" id="1.25.40.10">
    <property type="entry name" value="Tetratricopeptide repeat domain"/>
    <property type="match status" value="1"/>
</dbReference>
<dbReference type="SUPFAM" id="SSF55073">
    <property type="entry name" value="Nucleotide cyclase"/>
    <property type="match status" value="1"/>
</dbReference>
<evidence type="ECO:0000313" key="3">
    <source>
        <dbReference type="EMBL" id="SEK02686.1"/>
    </source>
</evidence>
<evidence type="ECO:0000256" key="1">
    <source>
        <dbReference type="PROSITE-ProRule" id="PRU00339"/>
    </source>
</evidence>
<proteinExistence type="predicted"/>
<dbReference type="Pfam" id="PF00211">
    <property type="entry name" value="Guanylate_cyc"/>
    <property type="match status" value="1"/>
</dbReference>
<dbReference type="InterPro" id="IPR029787">
    <property type="entry name" value="Nucleotide_cyclase"/>
</dbReference>
<dbReference type="PROSITE" id="PS50125">
    <property type="entry name" value="GUANYLATE_CYCLASE_2"/>
    <property type="match status" value="1"/>
</dbReference>
<dbReference type="SMART" id="SM00028">
    <property type="entry name" value="TPR"/>
    <property type="match status" value="3"/>
</dbReference>
<dbReference type="EMBL" id="FNYD01000012">
    <property type="protein sequence ID" value="SEK02686.1"/>
    <property type="molecule type" value="Genomic_DNA"/>
</dbReference>
<dbReference type="OrthoDB" id="54411at2"/>
<feature type="domain" description="Guanylate cyclase" evidence="2">
    <location>
        <begin position="12"/>
        <end position="124"/>
    </location>
</feature>
<name>A0A1H7DLS2_9RHOB</name>
<dbReference type="Gene3D" id="3.30.70.1230">
    <property type="entry name" value="Nucleotide cyclase"/>
    <property type="match status" value="1"/>
</dbReference>
<feature type="repeat" description="TPR" evidence="1">
    <location>
        <begin position="486"/>
        <end position="519"/>
    </location>
</feature>
<dbReference type="RefSeq" id="WP_092370319.1">
    <property type="nucleotide sequence ID" value="NZ_FNYD01000012.1"/>
</dbReference>
<dbReference type="GO" id="GO:0035556">
    <property type="term" value="P:intracellular signal transduction"/>
    <property type="evidence" value="ECO:0007669"/>
    <property type="project" value="InterPro"/>
</dbReference>
<gene>
    <name evidence="3" type="ORF">SAMN05444007_11221</name>
</gene>
<accession>A0A1H7DLS2</accession>
<dbReference type="Gene3D" id="3.40.50.10070">
    <property type="entry name" value="TolB, N-terminal domain"/>
    <property type="match status" value="1"/>
</dbReference>
<dbReference type="Proteomes" id="UP000199379">
    <property type="component" value="Unassembled WGS sequence"/>
</dbReference>
<dbReference type="AlphaFoldDB" id="A0A1H7DLS2"/>
<dbReference type="InterPro" id="IPR050697">
    <property type="entry name" value="Adenylyl/Guanylyl_Cyclase_3/4"/>
</dbReference>
<dbReference type="InterPro" id="IPR011990">
    <property type="entry name" value="TPR-like_helical_dom_sf"/>
</dbReference>
<dbReference type="GO" id="GO:0006171">
    <property type="term" value="P:cAMP biosynthetic process"/>
    <property type="evidence" value="ECO:0007669"/>
    <property type="project" value="TreeGrafter"/>
</dbReference>
<dbReference type="STRING" id="1227549.SAMN05444007_11221"/>
<dbReference type="GO" id="GO:0004016">
    <property type="term" value="F:adenylate cyclase activity"/>
    <property type="evidence" value="ECO:0007669"/>
    <property type="project" value="UniProtKB-ARBA"/>
</dbReference>
<dbReference type="InterPro" id="IPR001054">
    <property type="entry name" value="A/G_cyclase"/>
</dbReference>
<dbReference type="PANTHER" id="PTHR43081:SF19">
    <property type="entry name" value="PH-SENSITIVE ADENYLATE CYCLASE RV1264"/>
    <property type="match status" value="1"/>
</dbReference>
<protein>
    <submittedName>
        <fullName evidence="3">Adenylate cyclase</fullName>
    </submittedName>
</protein>
<sequence>MAQSSDHRRLAAILAADVVGYSRMMRADEAGTHRALQSHRQAVFNPAVAAHRGRIVKLMGDGALVEFASVVDAVTCAIELQQGAVPPDPASPAITLRIGINLGDVIIDGADIYGDGVNVAARLEALADPGGICVSSAVNESLGTRIGIAFHDCGEVAVKNIDAPIRIWKWHPDQPPGLAGAPAARTATAARASIAVLAFDNLSGDREQEYFSDGITDDIITDLSKVGSLLVISRNSSFAYKGRNTDIRTVGRDLGVAHVLEGSVRRAGTRLRITAQLIDAASGAHLWADRYDRDLADIFAVQDEVTRCIVDALKVKLTPAEEDRIGQVPTRSVEAHDLFLRGREALLSSANTREMFDLALRSFNLAIDLDPDYAEPYVGLAHAYNRDFQNKWLGRSDSMDLSKRYCRLALEKDPDLPYAHYVAGLNMFWAGDLKASAAAIERALKLNPNFALAIGMRGLDKIYGGTPLDGIADLQLALRLEPIMGHQYLHFIGTAYLLAGDYENAVKNFEERIQASPTTDLTRGFLVSALGNLGRLDEARAVRRELGAINPRYSFADHLGRLPLKDPTKRDLLRQGYTNAGLAD</sequence>